<feature type="transmembrane region" description="Helical" evidence="2">
    <location>
        <begin position="303"/>
        <end position="328"/>
    </location>
</feature>
<dbReference type="SMART" id="SM00116">
    <property type="entry name" value="CBS"/>
    <property type="match status" value="2"/>
</dbReference>
<dbReference type="InterPro" id="IPR006669">
    <property type="entry name" value="MgtE_transporter"/>
</dbReference>
<dbReference type="InterPro" id="IPR036739">
    <property type="entry name" value="SLC41_membr_dom_sf"/>
</dbReference>
<dbReference type="EMBL" id="QJJQ01000004">
    <property type="protein sequence ID" value="PXW88056.1"/>
    <property type="molecule type" value="Genomic_DNA"/>
</dbReference>
<dbReference type="OrthoDB" id="9790355at2"/>
<keyword evidence="1" id="KW-0129">CBS domain</keyword>
<dbReference type="Gene3D" id="1.25.60.10">
    <property type="entry name" value="MgtE N-terminal domain-like"/>
    <property type="match status" value="1"/>
</dbReference>
<dbReference type="AlphaFoldDB" id="A0A2V3W2U5"/>
<feature type="domain" description="CBS" evidence="3">
    <location>
        <begin position="202"/>
        <end position="261"/>
    </location>
</feature>
<comment type="caution">
    <text evidence="4">The sequence shown here is derived from an EMBL/GenBank/DDBJ whole genome shotgun (WGS) entry which is preliminary data.</text>
</comment>
<proteinExistence type="predicted"/>
<dbReference type="InterPro" id="IPR046342">
    <property type="entry name" value="CBS_dom_sf"/>
</dbReference>
<dbReference type="SUPFAM" id="SSF161093">
    <property type="entry name" value="MgtE membrane domain-like"/>
    <property type="match status" value="1"/>
</dbReference>
<dbReference type="Pfam" id="PF03448">
    <property type="entry name" value="MgtE_N"/>
    <property type="match status" value="1"/>
</dbReference>
<dbReference type="Pfam" id="PF00571">
    <property type="entry name" value="CBS"/>
    <property type="match status" value="2"/>
</dbReference>
<sequence length="437" mass="50826">MNRKWEECHAYLMLYLQGDDHPKFRSTFFQCHLIHRLAFFNELKLDDRKLFYMMIEPEEFSYLFIKVNSEKQKKIMTELDERYVGRMLNHLQLHDLVRFLRKLDQQDSDYYIAFMRKSKVRKIKSMLSYDEHMAGSIMTMDFITASPNETVEKVLNHIKKQGKRIETIYYIYVVSEWNRLIGVISLRSLLIASSEQTLKLLMKEQVISVRADTHNKMIEKIVYEYSLPYIPVVSKNKELLGVVIVNDMTRLKEIQQSYNEVKRRKLINHSFLKKLCASTMLICLNISFLFILAYANFTMKNTTLLLLFSLLCAGIAGAYGTQAVYVVFDFFRNKANCNTIFNHIVVKNEVLKGLVMTISCSIFSGIIVYSLTNGTRLSIAISVALFLSIFSSTVSGVFLAYFMGKKNECTKNRVVSMNTVLTSIVCFTATMKLFQYI</sequence>
<feature type="domain" description="CBS" evidence="3">
    <location>
        <begin position="138"/>
        <end position="200"/>
    </location>
</feature>
<keyword evidence="5" id="KW-1185">Reference proteome</keyword>
<feature type="transmembrane region" description="Helical" evidence="2">
    <location>
        <begin position="377"/>
        <end position="402"/>
    </location>
</feature>
<keyword evidence="2" id="KW-0812">Transmembrane</keyword>
<evidence type="ECO:0000313" key="4">
    <source>
        <dbReference type="EMBL" id="PXW88056.1"/>
    </source>
</evidence>
<dbReference type="Proteomes" id="UP000247978">
    <property type="component" value="Unassembled WGS sequence"/>
</dbReference>
<dbReference type="PANTHER" id="PTHR43773">
    <property type="entry name" value="MAGNESIUM TRANSPORTER MGTE"/>
    <property type="match status" value="1"/>
</dbReference>
<dbReference type="PANTHER" id="PTHR43773:SF1">
    <property type="entry name" value="MAGNESIUM TRANSPORTER MGTE"/>
    <property type="match status" value="1"/>
</dbReference>
<dbReference type="CDD" id="cd04606">
    <property type="entry name" value="CBS_pair_Mg_transporter"/>
    <property type="match status" value="1"/>
</dbReference>
<evidence type="ECO:0000256" key="2">
    <source>
        <dbReference type="SAM" id="Phobius"/>
    </source>
</evidence>
<dbReference type="GO" id="GO:0016020">
    <property type="term" value="C:membrane"/>
    <property type="evidence" value="ECO:0007669"/>
    <property type="project" value="InterPro"/>
</dbReference>
<feature type="transmembrane region" description="Helical" evidence="2">
    <location>
        <begin position="414"/>
        <end position="434"/>
    </location>
</feature>
<dbReference type="RefSeq" id="WP_110394874.1">
    <property type="nucleotide sequence ID" value="NZ_JBHUHB010000001.1"/>
</dbReference>
<accession>A0A2V3W2U5</accession>
<keyword evidence="2" id="KW-1133">Transmembrane helix</keyword>
<dbReference type="SUPFAM" id="SSF54631">
    <property type="entry name" value="CBS-domain pair"/>
    <property type="match status" value="1"/>
</dbReference>
<protein>
    <submittedName>
        <fullName evidence="4">Mg/Co/Ni transporter MgtE</fullName>
    </submittedName>
</protein>
<gene>
    <name evidence="4" type="ORF">DFR56_104208</name>
</gene>
<dbReference type="GO" id="GO:0015095">
    <property type="term" value="F:magnesium ion transmembrane transporter activity"/>
    <property type="evidence" value="ECO:0007669"/>
    <property type="project" value="InterPro"/>
</dbReference>
<dbReference type="Gene3D" id="1.10.357.20">
    <property type="entry name" value="SLC41 divalent cation transporters, integral membrane domain"/>
    <property type="match status" value="1"/>
</dbReference>
<name>A0A2V3W2U5_9BACI</name>
<feature type="transmembrane region" description="Helical" evidence="2">
    <location>
        <begin position="275"/>
        <end position="297"/>
    </location>
</feature>
<feature type="transmembrane region" description="Helical" evidence="2">
    <location>
        <begin position="349"/>
        <end position="371"/>
    </location>
</feature>
<dbReference type="InterPro" id="IPR006668">
    <property type="entry name" value="Mg_transptr_MgtE_intracell_dom"/>
</dbReference>
<dbReference type="Gene3D" id="3.10.580.10">
    <property type="entry name" value="CBS-domain"/>
    <property type="match status" value="1"/>
</dbReference>
<evidence type="ECO:0000313" key="5">
    <source>
        <dbReference type="Proteomes" id="UP000247978"/>
    </source>
</evidence>
<dbReference type="SUPFAM" id="SSF158791">
    <property type="entry name" value="MgtE N-terminal domain-like"/>
    <property type="match status" value="1"/>
</dbReference>
<dbReference type="SMART" id="SM00924">
    <property type="entry name" value="MgtE_N"/>
    <property type="match status" value="1"/>
</dbReference>
<keyword evidence="2" id="KW-0472">Membrane</keyword>
<evidence type="ECO:0000256" key="1">
    <source>
        <dbReference type="PROSITE-ProRule" id="PRU00703"/>
    </source>
</evidence>
<dbReference type="PROSITE" id="PS51371">
    <property type="entry name" value="CBS"/>
    <property type="match status" value="2"/>
</dbReference>
<evidence type="ECO:0000259" key="3">
    <source>
        <dbReference type="PROSITE" id="PS51371"/>
    </source>
</evidence>
<reference evidence="4 5" key="1">
    <citation type="submission" date="2018-05" db="EMBL/GenBank/DDBJ databases">
        <title>Genomic Encyclopedia of Type Strains, Phase IV (KMG-IV): sequencing the most valuable type-strain genomes for metagenomic binning, comparative biology and taxonomic classification.</title>
        <authorList>
            <person name="Goeker M."/>
        </authorList>
    </citation>
    <scope>NUCLEOTIDE SEQUENCE [LARGE SCALE GENOMIC DNA]</scope>
    <source>
        <strain evidence="4 5">DSM 28556</strain>
    </source>
</reference>
<dbReference type="InterPro" id="IPR000644">
    <property type="entry name" value="CBS_dom"/>
</dbReference>
<organism evidence="4 5">
    <name type="scientific">Pseudogracilibacillus auburnensis</name>
    <dbReference type="NCBI Taxonomy" id="1494959"/>
    <lineage>
        <taxon>Bacteria</taxon>
        <taxon>Bacillati</taxon>
        <taxon>Bacillota</taxon>
        <taxon>Bacilli</taxon>
        <taxon>Bacillales</taxon>
        <taxon>Bacillaceae</taxon>
        <taxon>Pseudogracilibacillus</taxon>
    </lineage>
</organism>
<dbReference type="InterPro" id="IPR038076">
    <property type="entry name" value="MgtE_N_sf"/>
</dbReference>